<proteinExistence type="predicted"/>
<organism evidence="1 2">
    <name type="scientific">Violaceomyces palustris</name>
    <dbReference type="NCBI Taxonomy" id="1673888"/>
    <lineage>
        <taxon>Eukaryota</taxon>
        <taxon>Fungi</taxon>
        <taxon>Dikarya</taxon>
        <taxon>Basidiomycota</taxon>
        <taxon>Ustilaginomycotina</taxon>
        <taxon>Ustilaginomycetes</taxon>
        <taxon>Violaceomycetales</taxon>
        <taxon>Violaceomycetaceae</taxon>
        <taxon>Violaceomyces</taxon>
    </lineage>
</organism>
<dbReference type="EMBL" id="KZ820058">
    <property type="protein sequence ID" value="PWN49382.1"/>
    <property type="molecule type" value="Genomic_DNA"/>
</dbReference>
<name>A0ACD0NU76_9BASI</name>
<evidence type="ECO:0000313" key="1">
    <source>
        <dbReference type="EMBL" id="PWN49382.1"/>
    </source>
</evidence>
<keyword evidence="2" id="KW-1185">Reference proteome</keyword>
<dbReference type="Proteomes" id="UP000245626">
    <property type="component" value="Unassembled WGS sequence"/>
</dbReference>
<gene>
    <name evidence="1" type="ORF">IE53DRAFT_388397</name>
</gene>
<reference evidence="1 2" key="1">
    <citation type="journal article" date="2018" name="Mol. Biol. Evol.">
        <title>Broad Genomic Sampling Reveals a Smut Pathogenic Ancestry of the Fungal Clade Ustilaginomycotina.</title>
        <authorList>
            <person name="Kijpornyongpan T."/>
            <person name="Mondo S.J."/>
            <person name="Barry K."/>
            <person name="Sandor L."/>
            <person name="Lee J."/>
            <person name="Lipzen A."/>
            <person name="Pangilinan J."/>
            <person name="LaButti K."/>
            <person name="Hainaut M."/>
            <person name="Henrissat B."/>
            <person name="Grigoriev I.V."/>
            <person name="Spatafora J.W."/>
            <person name="Aime M.C."/>
        </authorList>
    </citation>
    <scope>NUCLEOTIDE SEQUENCE [LARGE SCALE GENOMIC DNA]</scope>
    <source>
        <strain evidence="1 2">SA 807</strain>
    </source>
</reference>
<sequence>MKLMIKVGGGGGSASLVGFTKTTGYRHLTGQVRPPPLPILTSYLASSFHHRYPPPPPPPPPPSTFPRNSLPFLPPRNQRHPSSNRSDTKNKRLLSTTHSHQRPILHIRSSTHTMSNKVDFEQTVGYDNGDQPVSWNRRDLLLYSVGIGAGPDDLDYVYEASNDFRAFPTYPLVLGLKGEGQDTTVFSDMVGSRSALPGFPRLDPNTIVHGEQSIQILKPIPLVSGQGWKLKKRVCGVHDKPSGLILETEVNLISPVGHVHATMIGSAFYRGGGQGTGYSKSIVSKQQPSKSASTAAANRTPDLRISERTTPSQAILYRLSGDYNPLHVDPEIGRKGGLGGVILHGLCSYGHAARAVLKAVEPKDGRPDSSTKPELEFISARFTSPVRPGDELETSVWILGESGDQLVEVAFEQTVKGGKKSLGGGYARIKRKSGRGNPSPSKL</sequence>
<accession>A0ACD0NU76</accession>
<evidence type="ECO:0000313" key="2">
    <source>
        <dbReference type="Proteomes" id="UP000245626"/>
    </source>
</evidence>
<protein>
    <submittedName>
        <fullName evidence="1">Uncharacterized protein</fullName>
    </submittedName>
</protein>